<proteinExistence type="predicted"/>
<organism evidence="2 3">
    <name type="scientific">Nonomuraea glycinis</name>
    <dbReference type="NCBI Taxonomy" id="2047744"/>
    <lineage>
        <taxon>Bacteria</taxon>
        <taxon>Bacillati</taxon>
        <taxon>Actinomycetota</taxon>
        <taxon>Actinomycetes</taxon>
        <taxon>Streptosporangiales</taxon>
        <taxon>Streptosporangiaceae</taxon>
        <taxon>Nonomuraea</taxon>
    </lineage>
</organism>
<feature type="transmembrane region" description="Helical" evidence="1">
    <location>
        <begin position="62"/>
        <end position="82"/>
    </location>
</feature>
<evidence type="ECO:0000256" key="1">
    <source>
        <dbReference type="SAM" id="Phobius"/>
    </source>
</evidence>
<feature type="transmembrane region" description="Helical" evidence="1">
    <location>
        <begin position="37"/>
        <end position="56"/>
    </location>
</feature>
<protein>
    <submittedName>
        <fullName evidence="2">Uncharacterized protein</fullName>
    </submittedName>
</protein>
<sequence>MAIIERVLIAITEVVAILVAVSAWVNRRMVTHPVTTAPLGGVTLFALWALVSWLSGAPAWEWAGWAAAGLTIALWSRTAYLVSVHRRRRRAQPERG</sequence>
<feature type="transmembrane region" description="Helical" evidence="1">
    <location>
        <begin position="6"/>
        <end position="25"/>
    </location>
</feature>
<reference evidence="2" key="1">
    <citation type="journal article" date="2014" name="Int. J. Syst. Evol. Microbiol.">
        <title>Complete genome sequence of Corynebacterium casei LMG S-19264T (=DSM 44701T), isolated from a smear-ripened cheese.</title>
        <authorList>
            <consortium name="US DOE Joint Genome Institute (JGI-PGF)"/>
            <person name="Walter F."/>
            <person name="Albersmeier A."/>
            <person name="Kalinowski J."/>
            <person name="Ruckert C."/>
        </authorList>
    </citation>
    <scope>NUCLEOTIDE SEQUENCE</scope>
    <source>
        <strain evidence="2">CGMCC 4.7430</strain>
    </source>
</reference>
<dbReference type="Proteomes" id="UP000660745">
    <property type="component" value="Unassembled WGS sequence"/>
</dbReference>
<accession>A0A918A6V2</accession>
<reference evidence="2" key="2">
    <citation type="submission" date="2020-09" db="EMBL/GenBank/DDBJ databases">
        <authorList>
            <person name="Sun Q."/>
            <person name="Zhou Y."/>
        </authorList>
    </citation>
    <scope>NUCLEOTIDE SEQUENCE</scope>
    <source>
        <strain evidence="2">CGMCC 4.7430</strain>
    </source>
</reference>
<dbReference type="RefSeq" id="WP_189139011.1">
    <property type="nucleotide sequence ID" value="NZ_BMNK01000004.1"/>
</dbReference>
<gene>
    <name evidence="2" type="ORF">GCM10012278_27950</name>
</gene>
<evidence type="ECO:0000313" key="3">
    <source>
        <dbReference type="Proteomes" id="UP000660745"/>
    </source>
</evidence>
<dbReference type="EMBL" id="BMNK01000004">
    <property type="protein sequence ID" value="GGP06061.1"/>
    <property type="molecule type" value="Genomic_DNA"/>
</dbReference>
<keyword evidence="3" id="KW-1185">Reference proteome</keyword>
<keyword evidence="1" id="KW-0472">Membrane</keyword>
<comment type="caution">
    <text evidence="2">The sequence shown here is derived from an EMBL/GenBank/DDBJ whole genome shotgun (WGS) entry which is preliminary data.</text>
</comment>
<name>A0A918A6V2_9ACTN</name>
<keyword evidence="1" id="KW-0812">Transmembrane</keyword>
<keyword evidence="1" id="KW-1133">Transmembrane helix</keyword>
<evidence type="ECO:0000313" key="2">
    <source>
        <dbReference type="EMBL" id="GGP06061.1"/>
    </source>
</evidence>
<dbReference type="AlphaFoldDB" id="A0A918A6V2"/>